<sequence>MRKYILIIITLLFASKAFSHTSHYDGLKKIEMDVVLNGEVIGYSNYFFEKNNKIMTVKNYTKFKVKLLGVTVFSISSEATEKYENDKLIYFKSNTFQNDKEKFVNLNYNKSSKKFIIDGSSYQGEASLDCIIGNWWNHKIFKASKQISPLSGSVKEQVVTFIGKEKININNKEYLTEHFKLKSKDENLPDEKKLNFDIWYNPESNLIIKVSYSKMGNWEYRLKNFE</sequence>
<protein>
    <recommendedName>
        <fullName evidence="2">DUF3108 domain-containing protein</fullName>
    </recommendedName>
</protein>
<gene>
    <name evidence="1" type="ORF">METZ01_LOCUS256127</name>
</gene>
<evidence type="ECO:0000313" key="1">
    <source>
        <dbReference type="EMBL" id="SVC03273.1"/>
    </source>
</evidence>
<reference evidence="1" key="1">
    <citation type="submission" date="2018-05" db="EMBL/GenBank/DDBJ databases">
        <authorList>
            <person name="Lanie J.A."/>
            <person name="Ng W.-L."/>
            <person name="Kazmierczak K.M."/>
            <person name="Andrzejewski T.M."/>
            <person name="Davidsen T.M."/>
            <person name="Wayne K.J."/>
            <person name="Tettelin H."/>
            <person name="Glass J.I."/>
            <person name="Rusch D."/>
            <person name="Podicherti R."/>
            <person name="Tsui H.-C.T."/>
            <person name="Winkler M.E."/>
        </authorList>
    </citation>
    <scope>NUCLEOTIDE SEQUENCE</scope>
</reference>
<proteinExistence type="predicted"/>
<accession>A0A382IWI9</accession>
<dbReference type="EMBL" id="UINC01069698">
    <property type="protein sequence ID" value="SVC03273.1"/>
    <property type="molecule type" value="Genomic_DNA"/>
</dbReference>
<organism evidence="1">
    <name type="scientific">marine metagenome</name>
    <dbReference type="NCBI Taxonomy" id="408172"/>
    <lineage>
        <taxon>unclassified sequences</taxon>
        <taxon>metagenomes</taxon>
        <taxon>ecological metagenomes</taxon>
    </lineage>
</organism>
<dbReference type="InterPro" id="IPR045767">
    <property type="entry name" value="DUF6134"/>
</dbReference>
<dbReference type="AlphaFoldDB" id="A0A382IWI9"/>
<dbReference type="Pfam" id="PF19630">
    <property type="entry name" value="DUF6134"/>
    <property type="match status" value="1"/>
</dbReference>
<evidence type="ECO:0008006" key="2">
    <source>
        <dbReference type="Google" id="ProtNLM"/>
    </source>
</evidence>
<name>A0A382IWI9_9ZZZZ</name>